<keyword evidence="5" id="KW-0862">Zinc</keyword>
<comment type="subcellular location">
    <subcellularLocation>
        <location evidence="1">Cell membrane</location>
        <topology evidence="1">Multi-pass membrane protein</topology>
    </subcellularLocation>
</comment>
<reference evidence="9" key="1">
    <citation type="journal article" date="2020" name="mSystems">
        <title>Genome- and Community-Level Interaction Insights into Carbon Utilization and Element Cycling Functions of Hydrothermarchaeota in Hydrothermal Sediment.</title>
        <authorList>
            <person name="Zhou Z."/>
            <person name="Liu Y."/>
            <person name="Xu W."/>
            <person name="Pan J."/>
            <person name="Luo Z.H."/>
            <person name="Li M."/>
        </authorList>
    </citation>
    <scope>NUCLEOTIDE SEQUENCE [LARGE SCALE GENOMIC DNA]</scope>
    <source>
        <strain evidence="9">SpSt-618</strain>
        <strain evidence="10">SpSt-657</strain>
    </source>
</reference>
<feature type="transmembrane region" description="Helical" evidence="8">
    <location>
        <begin position="66"/>
        <end position="88"/>
    </location>
</feature>
<comment type="caution">
    <text evidence="9">The sequence shown here is derived from an EMBL/GenBank/DDBJ whole genome shotgun (WGS) entry which is preliminary data.</text>
</comment>
<proteinExistence type="inferred from homology"/>
<keyword evidence="6 8" id="KW-1133">Transmembrane helix</keyword>
<evidence type="ECO:0000256" key="1">
    <source>
        <dbReference type="ARBA" id="ARBA00004651"/>
    </source>
</evidence>
<evidence type="ECO:0000313" key="9">
    <source>
        <dbReference type="EMBL" id="HGN36305.1"/>
    </source>
</evidence>
<feature type="transmembrane region" description="Helical" evidence="8">
    <location>
        <begin position="198"/>
        <end position="217"/>
    </location>
</feature>
<gene>
    <name evidence="9" type="ORF">ENT87_01955</name>
    <name evidence="10" type="ORF">ENU30_02155</name>
</gene>
<dbReference type="PANTHER" id="PTHR11040:SF211">
    <property type="entry name" value="ZINC TRANSPORTER ZIP11"/>
    <property type="match status" value="1"/>
</dbReference>
<comment type="similarity">
    <text evidence="2">Belongs to the ZIP transporter (TC 2.A.5) family.</text>
</comment>
<accession>A0A7J3I6U7</accession>
<dbReference type="GO" id="GO:0005886">
    <property type="term" value="C:plasma membrane"/>
    <property type="evidence" value="ECO:0007669"/>
    <property type="project" value="UniProtKB-SubCell"/>
</dbReference>
<dbReference type="GO" id="GO:0005385">
    <property type="term" value="F:zinc ion transmembrane transporter activity"/>
    <property type="evidence" value="ECO:0007669"/>
    <property type="project" value="TreeGrafter"/>
</dbReference>
<name>A0A7J3I6U7_9CREN</name>
<dbReference type="AlphaFoldDB" id="A0A7J3I6U7"/>
<evidence type="ECO:0000256" key="6">
    <source>
        <dbReference type="ARBA" id="ARBA00022989"/>
    </source>
</evidence>
<evidence type="ECO:0000256" key="3">
    <source>
        <dbReference type="ARBA" id="ARBA00022475"/>
    </source>
</evidence>
<organism evidence="9">
    <name type="scientific">Ignisphaera aggregans</name>
    <dbReference type="NCBI Taxonomy" id="334771"/>
    <lineage>
        <taxon>Archaea</taxon>
        <taxon>Thermoproteota</taxon>
        <taxon>Thermoprotei</taxon>
        <taxon>Desulfurococcales</taxon>
        <taxon>Desulfurococcaceae</taxon>
        <taxon>Ignisphaera</taxon>
    </lineage>
</organism>
<evidence type="ECO:0000313" key="10">
    <source>
        <dbReference type="EMBL" id="HGQ17772.1"/>
    </source>
</evidence>
<dbReference type="PANTHER" id="PTHR11040">
    <property type="entry name" value="ZINC/IRON TRANSPORTER"/>
    <property type="match status" value="1"/>
</dbReference>
<feature type="transmembrane region" description="Helical" evidence="8">
    <location>
        <begin position="38"/>
        <end position="60"/>
    </location>
</feature>
<evidence type="ECO:0000256" key="4">
    <source>
        <dbReference type="ARBA" id="ARBA00022692"/>
    </source>
</evidence>
<evidence type="ECO:0000256" key="2">
    <source>
        <dbReference type="ARBA" id="ARBA00006939"/>
    </source>
</evidence>
<feature type="transmembrane region" description="Helical" evidence="8">
    <location>
        <begin position="229"/>
        <end position="246"/>
    </location>
</feature>
<keyword evidence="3" id="KW-1003">Cell membrane</keyword>
<feature type="transmembrane region" description="Helical" evidence="8">
    <location>
        <begin position="172"/>
        <end position="192"/>
    </location>
</feature>
<keyword evidence="4 8" id="KW-0812">Transmembrane</keyword>
<dbReference type="EMBL" id="DTAI01000060">
    <property type="protein sequence ID" value="HGN36305.1"/>
    <property type="molecule type" value="Genomic_DNA"/>
</dbReference>
<dbReference type="InterPro" id="IPR003689">
    <property type="entry name" value="ZIP"/>
</dbReference>
<feature type="transmembrane region" description="Helical" evidence="8">
    <location>
        <begin position="109"/>
        <end position="134"/>
    </location>
</feature>
<feature type="transmembrane region" description="Helical" evidence="8">
    <location>
        <begin position="12"/>
        <end position="31"/>
    </location>
</feature>
<evidence type="ECO:0000256" key="7">
    <source>
        <dbReference type="ARBA" id="ARBA00023136"/>
    </source>
</evidence>
<keyword evidence="7 8" id="KW-0472">Membrane</keyword>
<dbReference type="Pfam" id="PF02535">
    <property type="entry name" value="Zip"/>
    <property type="match status" value="1"/>
</dbReference>
<dbReference type="EMBL" id="DTBZ01000051">
    <property type="protein sequence ID" value="HGQ17772.1"/>
    <property type="molecule type" value="Genomic_DNA"/>
</dbReference>
<sequence>MVYIGSVVDIASYALIPAVATILGSALIFLHTRIGEKLVDVGMGFAAGLMIYVSFVDLLIPSLGFGTVLSLAGFIAGLVLIKSLDLLIPHINIIRSTVQSSSRSLSKTILIALAIAIHNIPEGIAVGSSTMYSLDSGFRVALSIAIQDIPEGLAVALPIYMTTGSRVKSFAIGVLSAAIEYISSFVAIVGFVDINLTLPLLLSLSASAMIYVVVHEIAPEIFGHEHDEYSTGGLFLGLLIALLFDML</sequence>
<protein>
    <submittedName>
        <fullName evidence="9">ZIP family metal transporter</fullName>
    </submittedName>
</protein>
<evidence type="ECO:0000256" key="8">
    <source>
        <dbReference type="SAM" id="Phobius"/>
    </source>
</evidence>
<evidence type="ECO:0000256" key="5">
    <source>
        <dbReference type="ARBA" id="ARBA00022833"/>
    </source>
</evidence>